<dbReference type="RefSeq" id="WP_021329098.1">
    <property type="nucleotide sequence ID" value="NZ_AUZJ01000002.1"/>
</dbReference>
<dbReference type="AlphaFoldDB" id="U2L7P4"/>
<proteinExistence type="inferred from homology"/>
<dbReference type="EC" id="3.1.-.-" evidence="3"/>
<dbReference type="OrthoDB" id="9800565at2"/>
<keyword evidence="3" id="KW-0378">Hydrolase</keyword>
<dbReference type="GO" id="GO:0016791">
    <property type="term" value="F:phosphatase activity"/>
    <property type="evidence" value="ECO:0007669"/>
    <property type="project" value="TreeGrafter"/>
</dbReference>
<dbReference type="InterPro" id="IPR024654">
    <property type="entry name" value="Calcineurin-like_PHP_lpxH"/>
</dbReference>
<dbReference type="EMBL" id="AVQI01000067">
    <property type="protein sequence ID" value="ERK00366.1"/>
    <property type="molecule type" value="Genomic_DNA"/>
</dbReference>
<dbReference type="PANTHER" id="PTHR42850">
    <property type="entry name" value="METALLOPHOSPHOESTERASE"/>
    <property type="match status" value="1"/>
</dbReference>
<evidence type="ECO:0000313" key="6">
    <source>
        <dbReference type="Proteomes" id="UP000016646"/>
    </source>
</evidence>
<evidence type="ECO:0000313" key="3">
    <source>
        <dbReference type="EMBL" id="ERF61834.1"/>
    </source>
</evidence>
<dbReference type="Proteomes" id="UP000016646">
    <property type="component" value="Unassembled WGS sequence"/>
</dbReference>
<evidence type="ECO:0000313" key="4">
    <source>
        <dbReference type="EMBL" id="ERK00366.1"/>
    </source>
</evidence>
<dbReference type="Gene3D" id="3.60.21.10">
    <property type="match status" value="1"/>
</dbReference>
<dbReference type="InterPro" id="IPR011152">
    <property type="entry name" value="Pesterase_MJ0912"/>
</dbReference>
<name>U2L7P4_TRESO</name>
<dbReference type="Pfam" id="PF12850">
    <property type="entry name" value="Metallophos_2"/>
    <property type="match status" value="1"/>
</dbReference>
<keyword evidence="6" id="KW-1185">Reference proteome</keyword>
<evidence type="ECO:0000259" key="2">
    <source>
        <dbReference type="Pfam" id="PF12850"/>
    </source>
</evidence>
<dbReference type="InterPro" id="IPR029052">
    <property type="entry name" value="Metallo-depent_PP-like"/>
</dbReference>
<comment type="caution">
    <text evidence="3">The sequence shown here is derived from an EMBL/GenBank/DDBJ whole genome shotgun (WGS) entry which is preliminary data.</text>
</comment>
<dbReference type="eggNOG" id="COG0639">
    <property type="taxonomic scope" value="Bacteria"/>
</dbReference>
<dbReference type="PATRIC" id="fig|1125725.3.peg.29"/>
<evidence type="ECO:0000313" key="5">
    <source>
        <dbReference type="Proteomes" id="UP000016412"/>
    </source>
</evidence>
<dbReference type="CDD" id="cd00838">
    <property type="entry name" value="MPP_superfamily"/>
    <property type="match status" value="1"/>
</dbReference>
<protein>
    <submittedName>
        <fullName evidence="3">Phosphodiesterase family protein</fullName>
        <ecNumber evidence="3">3.1.-.-</ecNumber>
    </submittedName>
</protein>
<evidence type="ECO:0000256" key="1">
    <source>
        <dbReference type="ARBA" id="ARBA00008950"/>
    </source>
</evidence>
<feature type="domain" description="Calcineurin-like phosphoesterase" evidence="2">
    <location>
        <begin position="1"/>
        <end position="193"/>
    </location>
</feature>
<sequence length="258" mass="29958">MRVLLISDVHSNFEALSAVLSAEAGFDWVWCAGDFVDYGISPKPVIDWFRNHRAESRLVKGNHDEHLVNVWKSGVSKTIAPMQFKWVHQNCLQLDAARVSFLDSLPEIISFEQDGRYYLMAHRFDKTVPYRDINSIEEFDAFWNANTPESYHNAFERRIIVGHTHRQCAHYLYGNRMWINPGSISYRRPDEHDKSAQYAVIEDGTIIFKRIPYDRSIQFAAAEQYGKNKSMMETEVQDFYFFFGDAKTTRDPLPTGAV</sequence>
<dbReference type="Proteomes" id="UP000016412">
    <property type="component" value="Unassembled WGS sequence"/>
</dbReference>
<dbReference type="STRING" id="1125725.HMPREF1325_1774"/>
<gene>
    <name evidence="4" type="ORF">HMPREF0860_1122</name>
    <name evidence="3" type="ORF">HMPREF1325_1774</name>
</gene>
<dbReference type="EMBL" id="AUZJ01000002">
    <property type="protein sequence ID" value="ERF61834.1"/>
    <property type="molecule type" value="Genomic_DNA"/>
</dbReference>
<dbReference type="PANTHER" id="PTHR42850:SF2">
    <property type="entry name" value="BLL5683 PROTEIN"/>
    <property type="match status" value="1"/>
</dbReference>
<comment type="similarity">
    <text evidence="1">Belongs to the metallophosphoesterase superfamily. YfcE family.</text>
</comment>
<dbReference type="InterPro" id="IPR050126">
    <property type="entry name" value="Ap4A_hydrolase"/>
</dbReference>
<accession>U2L7P4</accession>
<dbReference type="SUPFAM" id="SSF56300">
    <property type="entry name" value="Metallo-dependent phosphatases"/>
    <property type="match status" value="1"/>
</dbReference>
<reference evidence="5 6" key="1">
    <citation type="submission" date="2013-08" db="EMBL/GenBank/DDBJ databases">
        <authorList>
            <person name="Durkin A.S."/>
            <person name="Haft D.R."/>
            <person name="McCorrison J."/>
            <person name="Torralba M."/>
            <person name="Gillis M."/>
            <person name="Haft D.H."/>
            <person name="Methe B."/>
            <person name="Sutton G."/>
            <person name="Nelson K.E."/>
        </authorList>
    </citation>
    <scope>NUCLEOTIDE SEQUENCE [LARGE SCALE GENOMIC DNA]</scope>
    <source>
        <strain evidence="4 6">ATCC 35536</strain>
        <strain evidence="3 5">VPI DR56BR1116</strain>
    </source>
</reference>
<organism evidence="3 5">
    <name type="scientific">Treponema socranskii subsp. socranskii VPI DR56BR1116 = ATCC 35536</name>
    <dbReference type="NCBI Taxonomy" id="1125725"/>
    <lineage>
        <taxon>Bacteria</taxon>
        <taxon>Pseudomonadati</taxon>
        <taxon>Spirochaetota</taxon>
        <taxon>Spirochaetia</taxon>
        <taxon>Spirochaetales</taxon>
        <taxon>Treponemataceae</taxon>
        <taxon>Treponema</taxon>
    </lineage>
</organism>
<dbReference type="GO" id="GO:0005737">
    <property type="term" value="C:cytoplasm"/>
    <property type="evidence" value="ECO:0007669"/>
    <property type="project" value="TreeGrafter"/>
</dbReference>
<dbReference type="PIRSF" id="PIRSF000883">
    <property type="entry name" value="Pesterase_MJ0912"/>
    <property type="match status" value="1"/>
</dbReference>